<dbReference type="InterPro" id="IPR044876">
    <property type="entry name" value="HRDC_dom_sf"/>
</dbReference>
<dbReference type="Proteomes" id="UP000325577">
    <property type="component" value="Linkage Group LG10"/>
</dbReference>
<sequence>MLRTVLAKEAGEVAGAGFMAYHMFENVTLQQISKRIPRTKEELLEISGIGKVRLNKFGDRLLETIEATIKEYYNTGINSSSNDSTDLLKRRRDTVGFSVESLRLCFRTAYVISTTGLAKCMAAAYINNWTEAAKCMAAAYKSDYNELLEQCENDEDNVASDIVNNWTSKVHGCCL</sequence>
<accession>A0A5J5BQK5</accession>
<dbReference type="AlphaFoldDB" id="A0A5J5BQK5"/>
<feature type="domain" description="HRDC" evidence="1">
    <location>
        <begin position="1"/>
        <end position="75"/>
    </location>
</feature>
<reference evidence="2 3" key="1">
    <citation type="submission" date="2019-09" db="EMBL/GenBank/DDBJ databases">
        <title>A chromosome-level genome assembly of the Chinese tupelo Nyssa sinensis.</title>
        <authorList>
            <person name="Yang X."/>
            <person name="Kang M."/>
            <person name="Yang Y."/>
            <person name="Xiong H."/>
            <person name="Wang M."/>
            <person name="Zhang Z."/>
            <person name="Wang Z."/>
            <person name="Wu H."/>
            <person name="Ma T."/>
            <person name="Liu J."/>
            <person name="Xi Z."/>
        </authorList>
    </citation>
    <scope>NUCLEOTIDE SEQUENCE [LARGE SCALE GENOMIC DNA]</scope>
    <source>
        <strain evidence="2">J267</strain>
        <tissue evidence="2">Leaf</tissue>
    </source>
</reference>
<protein>
    <recommendedName>
        <fullName evidence="1">HRDC domain-containing protein</fullName>
    </recommendedName>
</protein>
<keyword evidence="3" id="KW-1185">Reference proteome</keyword>
<dbReference type="OrthoDB" id="1746065at2759"/>
<dbReference type="Gene3D" id="1.10.150.80">
    <property type="entry name" value="HRDC domain"/>
    <property type="match status" value="1"/>
</dbReference>
<organism evidence="2 3">
    <name type="scientific">Nyssa sinensis</name>
    <dbReference type="NCBI Taxonomy" id="561372"/>
    <lineage>
        <taxon>Eukaryota</taxon>
        <taxon>Viridiplantae</taxon>
        <taxon>Streptophyta</taxon>
        <taxon>Embryophyta</taxon>
        <taxon>Tracheophyta</taxon>
        <taxon>Spermatophyta</taxon>
        <taxon>Magnoliopsida</taxon>
        <taxon>eudicotyledons</taxon>
        <taxon>Gunneridae</taxon>
        <taxon>Pentapetalae</taxon>
        <taxon>asterids</taxon>
        <taxon>Cornales</taxon>
        <taxon>Nyssaceae</taxon>
        <taxon>Nyssa</taxon>
    </lineage>
</organism>
<dbReference type="SUPFAM" id="SSF47819">
    <property type="entry name" value="HRDC-like"/>
    <property type="match status" value="1"/>
</dbReference>
<dbReference type="GO" id="GO:0000166">
    <property type="term" value="F:nucleotide binding"/>
    <property type="evidence" value="ECO:0007669"/>
    <property type="project" value="InterPro"/>
</dbReference>
<proteinExistence type="predicted"/>
<evidence type="ECO:0000313" key="2">
    <source>
        <dbReference type="EMBL" id="KAA8545453.1"/>
    </source>
</evidence>
<dbReference type="PROSITE" id="PS50967">
    <property type="entry name" value="HRDC"/>
    <property type="match status" value="1"/>
</dbReference>
<evidence type="ECO:0000313" key="3">
    <source>
        <dbReference type="Proteomes" id="UP000325577"/>
    </source>
</evidence>
<dbReference type="InterPro" id="IPR010997">
    <property type="entry name" value="HRDC-like_sf"/>
</dbReference>
<gene>
    <name evidence="2" type="ORF">F0562_020237</name>
</gene>
<name>A0A5J5BQK5_9ASTE</name>
<dbReference type="GO" id="GO:0003676">
    <property type="term" value="F:nucleic acid binding"/>
    <property type="evidence" value="ECO:0007669"/>
    <property type="project" value="InterPro"/>
</dbReference>
<evidence type="ECO:0000259" key="1">
    <source>
        <dbReference type="PROSITE" id="PS50967"/>
    </source>
</evidence>
<dbReference type="EMBL" id="CM018033">
    <property type="protein sequence ID" value="KAA8545453.1"/>
    <property type="molecule type" value="Genomic_DNA"/>
</dbReference>
<dbReference type="InterPro" id="IPR002121">
    <property type="entry name" value="HRDC_dom"/>
</dbReference>
<dbReference type="Pfam" id="PF00570">
    <property type="entry name" value="HRDC"/>
    <property type="match status" value="1"/>
</dbReference>